<evidence type="ECO:0000256" key="1">
    <source>
        <dbReference type="SAM" id="MobiDB-lite"/>
    </source>
</evidence>
<organism evidence="2 3">
    <name type="scientific">Cetraspora pellucida</name>
    <dbReference type="NCBI Taxonomy" id="1433469"/>
    <lineage>
        <taxon>Eukaryota</taxon>
        <taxon>Fungi</taxon>
        <taxon>Fungi incertae sedis</taxon>
        <taxon>Mucoromycota</taxon>
        <taxon>Glomeromycotina</taxon>
        <taxon>Glomeromycetes</taxon>
        <taxon>Diversisporales</taxon>
        <taxon>Gigasporaceae</taxon>
        <taxon>Cetraspora</taxon>
    </lineage>
</organism>
<dbReference type="Proteomes" id="UP000789759">
    <property type="component" value="Unassembled WGS sequence"/>
</dbReference>
<feature type="region of interest" description="Disordered" evidence="1">
    <location>
        <begin position="101"/>
        <end position="142"/>
    </location>
</feature>
<keyword evidence="3" id="KW-1185">Reference proteome</keyword>
<reference evidence="2" key="1">
    <citation type="submission" date="2021-06" db="EMBL/GenBank/DDBJ databases">
        <authorList>
            <person name="Kallberg Y."/>
            <person name="Tangrot J."/>
            <person name="Rosling A."/>
        </authorList>
    </citation>
    <scope>NUCLEOTIDE SEQUENCE</scope>
    <source>
        <strain evidence="2">FL966</strain>
    </source>
</reference>
<name>A0A9N9ASF1_9GLOM</name>
<dbReference type="EMBL" id="CAJVQA010002227">
    <property type="protein sequence ID" value="CAG8540994.1"/>
    <property type="molecule type" value="Genomic_DNA"/>
</dbReference>
<proteinExistence type="predicted"/>
<sequence>MSTSTFTSTAPINNIKNLTYNILKTFKNSIIKVKSNLRYVKCFEDFSSYLLPIDFLWFSPQLQGPLKPLIYLICKHIIYYNYIDNLQKLCPICLSTNMEPKEEDKISVDVEEQPNTSSKKCSNEDMNVNSSTPKKKVKKAVRREDSPILKKLIKELSAPIL</sequence>
<protein>
    <submittedName>
        <fullName evidence="2">7295_t:CDS:1</fullName>
    </submittedName>
</protein>
<feature type="compositionally biased region" description="Polar residues" evidence="1">
    <location>
        <begin position="113"/>
        <end position="132"/>
    </location>
</feature>
<evidence type="ECO:0000313" key="3">
    <source>
        <dbReference type="Proteomes" id="UP000789759"/>
    </source>
</evidence>
<accession>A0A9N9ASF1</accession>
<evidence type="ECO:0000313" key="2">
    <source>
        <dbReference type="EMBL" id="CAG8540994.1"/>
    </source>
</evidence>
<dbReference type="OrthoDB" id="2443759at2759"/>
<gene>
    <name evidence="2" type="ORF">CPELLU_LOCUS4298</name>
</gene>
<dbReference type="AlphaFoldDB" id="A0A9N9ASF1"/>
<comment type="caution">
    <text evidence="2">The sequence shown here is derived from an EMBL/GenBank/DDBJ whole genome shotgun (WGS) entry which is preliminary data.</text>
</comment>